<proteinExistence type="predicted"/>
<evidence type="ECO:0000313" key="2">
    <source>
        <dbReference type="Proteomes" id="UP000256748"/>
    </source>
</evidence>
<protein>
    <submittedName>
        <fullName evidence="1">Uncharacterized protein</fullName>
    </submittedName>
</protein>
<reference evidence="1 2" key="1">
    <citation type="submission" date="2017-03" db="EMBL/GenBank/DDBJ databases">
        <title>Genome analysis of Rhizobial strains effectives or ineffectives for nitrogen fixation isolated from bean seeds.</title>
        <authorList>
            <person name="Peralta H."/>
            <person name="Aguilar-Vera A."/>
            <person name="Mora Y."/>
            <person name="Vargas-Lagunas C."/>
            <person name="Girard L."/>
            <person name="Mora J."/>
        </authorList>
    </citation>
    <scope>NUCLEOTIDE SEQUENCE [LARGE SCALE GENOMIC DNA]</scope>
    <source>
        <strain evidence="1 2">CCGM5</strain>
    </source>
</reference>
<sequence length="103" mass="11580">MERLGRDAPLPEEMQGRWRDVEDHSSELVVQGGDIFCFGQPVAYDYKVIESEDGALTVTLKIDNEAEEDSFQRANITGLVITPEGDFCAYNVKFSSQFERAEA</sequence>
<dbReference type="RefSeq" id="WP_116272173.1">
    <property type="nucleotide sequence ID" value="NZ_KZ859521.1"/>
</dbReference>
<gene>
    <name evidence="1" type="ORF">B5K10_02200</name>
</gene>
<dbReference type="Proteomes" id="UP000256748">
    <property type="component" value="Unassembled WGS sequence"/>
</dbReference>
<accession>A0A3E1BZF1</accession>
<name>A0A3E1BZF1_RHILT</name>
<comment type="caution">
    <text evidence="1">The sequence shown here is derived from an EMBL/GenBank/DDBJ whole genome shotgun (WGS) entry which is preliminary data.</text>
</comment>
<organism evidence="1 2">
    <name type="scientific">Rhizobium leguminosarum bv. trifolii</name>
    <dbReference type="NCBI Taxonomy" id="386"/>
    <lineage>
        <taxon>Bacteria</taxon>
        <taxon>Pseudomonadati</taxon>
        <taxon>Pseudomonadota</taxon>
        <taxon>Alphaproteobacteria</taxon>
        <taxon>Hyphomicrobiales</taxon>
        <taxon>Rhizobiaceae</taxon>
        <taxon>Rhizobium/Agrobacterium group</taxon>
        <taxon>Rhizobium</taxon>
    </lineage>
</organism>
<evidence type="ECO:0000313" key="1">
    <source>
        <dbReference type="EMBL" id="RFC01151.1"/>
    </source>
</evidence>
<dbReference type="EMBL" id="NAOO01000001">
    <property type="protein sequence ID" value="RFC01151.1"/>
    <property type="molecule type" value="Genomic_DNA"/>
</dbReference>
<dbReference type="AlphaFoldDB" id="A0A3E1BZF1"/>